<dbReference type="PRINTS" id="PR00837">
    <property type="entry name" value="V5TPXLIKE"/>
</dbReference>
<dbReference type="FunFam" id="3.40.33.10:FF:000006">
    <property type="entry name" value="Putative pathogenesis-related protein 1"/>
    <property type="match status" value="1"/>
</dbReference>
<feature type="signal peptide" evidence="5">
    <location>
        <begin position="1"/>
        <end position="24"/>
    </location>
</feature>
<name>A0A6P5SLQ4_PRUAV</name>
<dbReference type="SUPFAM" id="SSF55797">
    <property type="entry name" value="PR-1-like"/>
    <property type="match status" value="1"/>
</dbReference>
<comment type="similarity">
    <text evidence="1">Belongs to the CRISP family.</text>
</comment>
<accession>A0A6P5SLQ4</accession>
<dbReference type="InterPro" id="IPR014044">
    <property type="entry name" value="CAP_dom"/>
</dbReference>
<reference evidence="8" key="1">
    <citation type="submission" date="2025-08" db="UniProtKB">
        <authorList>
            <consortium name="RefSeq"/>
        </authorList>
    </citation>
    <scope>IDENTIFICATION</scope>
</reference>
<keyword evidence="3" id="KW-0611">Plant defense</keyword>
<dbReference type="PANTHER" id="PTHR10334">
    <property type="entry name" value="CYSTEINE-RICH SECRETORY PROTEIN-RELATED"/>
    <property type="match status" value="1"/>
</dbReference>
<evidence type="ECO:0000256" key="1">
    <source>
        <dbReference type="ARBA" id="ARBA00009923"/>
    </source>
</evidence>
<dbReference type="PROSITE" id="PS01010">
    <property type="entry name" value="CRISP_2"/>
    <property type="match status" value="1"/>
</dbReference>
<dbReference type="InterPro" id="IPR018244">
    <property type="entry name" value="Allrgn_V5/Tpx1_CS"/>
</dbReference>
<dbReference type="InterPro" id="IPR035940">
    <property type="entry name" value="CAP_sf"/>
</dbReference>
<sequence length="169" mass="18619">MGFSNLSLSICSIALLLAAQVSLARKVGYAPNPSNPHQDFVDEHNRARAAVGVGPIRWNDTVAAYAQNYANTRIRGCDMEHSGGPYGENLAEGYGEMTGSQAVKFWVTEKPNYDYGSNKCVGDECGHYTQVVWRNSVHLGCARAKCDNNWVFVICSYDPPGNYEGERPY</sequence>
<dbReference type="InterPro" id="IPR001283">
    <property type="entry name" value="CRISP-related"/>
</dbReference>
<proteinExistence type="inferred from homology"/>
<keyword evidence="4" id="KW-1015">Disulfide bond</keyword>
<dbReference type="GO" id="GO:0098542">
    <property type="term" value="P:defense response to other organism"/>
    <property type="evidence" value="ECO:0007669"/>
    <property type="project" value="UniProtKB-ARBA"/>
</dbReference>
<dbReference type="AlphaFoldDB" id="A0A6P5SLQ4"/>
<dbReference type="RefSeq" id="XP_021814516.1">
    <property type="nucleotide sequence ID" value="XM_021958824.1"/>
</dbReference>
<dbReference type="GeneID" id="110757251"/>
<dbReference type="CDD" id="cd05381">
    <property type="entry name" value="CAP_PR-1"/>
    <property type="match status" value="1"/>
</dbReference>
<protein>
    <submittedName>
        <fullName evidence="8">Pathogenesis-related leaf protein 4-like</fullName>
    </submittedName>
</protein>
<evidence type="ECO:0000313" key="8">
    <source>
        <dbReference type="RefSeq" id="XP_021814516.1"/>
    </source>
</evidence>
<evidence type="ECO:0000256" key="5">
    <source>
        <dbReference type="SAM" id="SignalP"/>
    </source>
</evidence>
<evidence type="ECO:0000256" key="2">
    <source>
        <dbReference type="ARBA" id="ARBA00022729"/>
    </source>
</evidence>
<dbReference type="SMART" id="SM00198">
    <property type="entry name" value="SCP"/>
    <property type="match status" value="1"/>
</dbReference>
<dbReference type="GO" id="GO:0005576">
    <property type="term" value="C:extracellular region"/>
    <property type="evidence" value="ECO:0007669"/>
    <property type="project" value="InterPro"/>
</dbReference>
<dbReference type="PROSITE" id="PS01009">
    <property type="entry name" value="CRISP_1"/>
    <property type="match status" value="1"/>
</dbReference>
<keyword evidence="2 5" id="KW-0732">Signal</keyword>
<evidence type="ECO:0000256" key="4">
    <source>
        <dbReference type="ARBA" id="ARBA00023157"/>
    </source>
</evidence>
<dbReference type="Gene3D" id="3.40.33.10">
    <property type="entry name" value="CAP"/>
    <property type="match status" value="1"/>
</dbReference>
<dbReference type="Proteomes" id="UP000515124">
    <property type="component" value="Unplaced"/>
</dbReference>
<dbReference type="Pfam" id="PF00188">
    <property type="entry name" value="CAP"/>
    <property type="match status" value="1"/>
</dbReference>
<dbReference type="KEGG" id="pavi:110757251"/>
<dbReference type="Gramene" id="Pav_sc0000568.1_g700.1.br:mrna">
    <property type="protein sequence ID" value="Pav_sc0000568.1_g700.1.br:CDS:1"/>
    <property type="gene ID" value="Pav_sc0000568.1_g700.1.br"/>
</dbReference>
<evidence type="ECO:0000313" key="7">
    <source>
        <dbReference type="Proteomes" id="UP000515124"/>
    </source>
</evidence>
<feature type="chain" id="PRO_5028394514" evidence="5">
    <location>
        <begin position="25"/>
        <end position="169"/>
    </location>
</feature>
<evidence type="ECO:0000259" key="6">
    <source>
        <dbReference type="SMART" id="SM00198"/>
    </source>
</evidence>
<keyword evidence="7" id="KW-1185">Reference proteome</keyword>
<gene>
    <name evidence="8" type="primary">LOC110757251</name>
</gene>
<organism evidence="7 8">
    <name type="scientific">Prunus avium</name>
    <name type="common">Cherry</name>
    <name type="synonym">Cerasus avium</name>
    <dbReference type="NCBI Taxonomy" id="42229"/>
    <lineage>
        <taxon>Eukaryota</taxon>
        <taxon>Viridiplantae</taxon>
        <taxon>Streptophyta</taxon>
        <taxon>Embryophyta</taxon>
        <taxon>Tracheophyta</taxon>
        <taxon>Spermatophyta</taxon>
        <taxon>Magnoliopsida</taxon>
        <taxon>eudicotyledons</taxon>
        <taxon>Gunneridae</taxon>
        <taxon>Pentapetalae</taxon>
        <taxon>rosids</taxon>
        <taxon>fabids</taxon>
        <taxon>Rosales</taxon>
        <taxon>Rosaceae</taxon>
        <taxon>Amygdaloideae</taxon>
        <taxon>Amygdaleae</taxon>
        <taxon>Prunus</taxon>
    </lineage>
</organism>
<evidence type="ECO:0000256" key="3">
    <source>
        <dbReference type="ARBA" id="ARBA00022821"/>
    </source>
</evidence>
<feature type="domain" description="SCP" evidence="6">
    <location>
        <begin position="35"/>
        <end position="165"/>
    </location>
</feature>